<dbReference type="AlphaFoldDB" id="A0A2A2L6H9"/>
<evidence type="ECO:0000256" key="2">
    <source>
        <dbReference type="ARBA" id="ARBA00022460"/>
    </source>
</evidence>
<name>A0A2A2L6H9_9BILA</name>
<dbReference type="GO" id="GO:0042302">
    <property type="term" value="F:structural constituent of cuticle"/>
    <property type="evidence" value="ECO:0007669"/>
    <property type="project" value="UniProtKB-KW"/>
</dbReference>
<evidence type="ECO:0000256" key="5">
    <source>
        <dbReference type="ARBA" id="ARBA00022729"/>
    </source>
</evidence>
<evidence type="ECO:0000256" key="7">
    <source>
        <dbReference type="ARBA" id="ARBA00023136"/>
    </source>
</evidence>
<evidence type="ECO:0000259" key="8">
    <source>
        <dbReference type="PROSITE" id="PS51034"/>
    </source>
</evidence>
<dbReference type="Pfam" id="PF25301">
    <property type="entry name" value="CUT_C"/>
    <property type="match status" value="1"/>
</dbReference>
<feature type="domain" description="ZP" evidence="8">
    <location>
        <begin position="1"/>
        <end position="218"/>
    </location>
</feature>
<keyword evidence="7" id="KW-0472">Membrane</keyword>
<dbReference type="InterPro" id="IPR056953">
    <property type="entry name" value="CUT_N"/>
</dbReference>
<dbReference type="Proteomes" id="UP000218231">
    <property type="component" value="Unassembled WGS sequence"/>
</dbReference>
<keyword evidence="4" id="KW-0812">Transmembrane</keyword>
<dbReference type="OrthoDB" id="6139674at2759"/>
<evidence type="ECO:0000256" key="3">
    <source>
        <dbReference type="ARBA" id="ARBA00022475"/>
    </source>
</evidence>
<dbReference type="InterPro" id="IPR001507">
    <property type="entry name" value="ZP_dom"/>
</dbReference>
<evidence type="ECO:0000256" key="4">
    <source>
        <dbReference type="ARBA" id="ARBA00022692"/>
    </source>
</evidence>
<comment type="caution">
    <text evidence="9">The sequence shown here is derived from an EMBL/GenBank/DDBJ whole genome shotgun (WGS) entry which is preliminary data.</text>
</comment>
<gene>
    <name evidence="9" type="ORF">WR25_17511</name>
</gene>
<keyword evidence="10" id="KW-1185">Reference proteome</keyword>
<evidence type="ECO:0000256" key="6">
    <source>
        <dbReference type="ARBA" id="ARBA00022989"/>
    </source>
</evidence>
<dbReference type="Pfam" id="PF25057">
    <property type="entry name" value="CUT_N"/>
    <property type="match status" value="1"/>
</dbReference>
<dbReference type="GO" id="GO:0005886">
    <property type="term" value="C:plasma membrane"/>
    <property type="evidence" value="ECO:0007669"/>
    <property type="project" value="UniProtKB-SubCell"/>
</dbReference>
<dbReference type="STRING" id="2018661.A0A2A2L6H9"/>
<dbReference type="PROSITE" id="PS51034">
    <property type="entry name" value="ZP_2"/>
    <property type="match status" value="1"/>
</dbReference>
<keyword evidence="6" id="KW-1133">Transmembrane helix</keyword>
<dbReference type="SMART" id="SM00241">
    <property type="entry name" value="ZP"/>
    <property type="match status" value="1"/>
</dbReference>
<reference evidence="9 10" key="1">
    <citation type="journal article" date="2017" name="Curr. Biol.">
        <title>Genome architecture and evolution of a unichromosomal asexual nematode.</title>
        <authorList>
            <person name="Fradin H."/>
            <person name="Zegar C."/>
            <person name="Gutwein M."/>
            <person name="Lucas J."/>
            <person name="Kovtun M."/>
            <person name="Corcoran D."/>
            <person name="Baugh L.R."/>
            <person name="Kiontke K."/>
            <person name="Gunsalus K."/>
            <person name="Fitch D.H."/>
            <person name="Piano F."/>
        </authorList>
    </citation>
    <scope>NUCLEOTIDE SEQUENCE [LARGE SCALE GENOMIC DNA]</scope>
    <source>
        <strain evidence="9">PF1309</strain>
    </source>
</reference>
<dbReference type="InterPro" id="IPR057475">
    <property type="entry name" value="CUT_C"/>
</dbReference>
<dbReference type="InterPro" id="IPR051962">
    <property type="entry name" value="Cuticlin"/>
</dbReference>
<dbReference type="PANTHER" id="PTHR22907:SF1">
    <property type="entry name" value="ZP DOMAIN-CONTAINING PROTEIN"/>
    <property type="match status" value="1"/>
</dbReference>
<keyword evidence="2" id="KW-0193">Cuticle</keyword>
<proteinExistence type="predicted"/>
<dbReference type="EMBL" id="LIAE01007128">
    <property type="protein sequence ID" value="PAV81770.1"/>
    <property type="molecule type" value="Genomic_DNA"/>
</dbReference>
<organism evidence="9 10">
    <name type="scientific">Diploscapter pachys</name>
    <dbReference type="NCBI Taxonomy" id="2018661"/>
    <lineage>
        <taxon>Eukaryota</taxon>
        <taxon>Metazoa</taxon>
        <taxon>Ecdysozoa</taxon>
        <taxon>Nematoda</taxon>
        <taxon>Chromadorea</taxon>
        <taxon>Rhabditida</taxon>
        <taxon>Rhabditina</taxon>
        <taxon>Rhabditomorpha</taxon>
        <taxon>Rhabditoidea</taxon>
        <taxon>Rhabditidae</taxon>
        <taxon>Diploscapter</taxon>
    </lineage>
</organism>
<keyword evidence="3" id="KW-1003">Cell membrane</keyword>
<accession>A0A2A2L6H9</accession>
<protein>
    <recommendedName>
        <fullName evidence="8">ZP domain-containing protein</fullName>
    </recommendedName>
</protein>
<comment type="subcellular location">
    <subcellularLocation>
        <location evidence="1">Cell membrane</location>
        <topology evidence="1">Single-pass type I membrane protein</topology>
    </subcellularLocation>
</comment>
<evidence type="ECO:0000313" key="10">
    <source>
        <dbReference type="Proteomes" id="UP000218231"/>
    </source>
</evidence>
<sequence>MINIYVHTDGQFKGNIYAKGFFHKPECRNANKDSNGNVSIGLSIAGECGIRRKRMANPRGMQLDTTLVLMEHPVFLTQGDRAYHIQCKYLEEETVVTHSIHVLKSNEKGELLQYATIGDVVYHKWSCTSQAKNKFCMTVHSCSVDDGQGNGQLIINEQGCSLDTYILDNLRYIDDLTVGQKSHVFKFADKETVFFSCMIRLQLKESMNDTCPALSREYDDLESEKSFLTHGKYNVDRESPNRSPRSVDFDISAQPLQVIDAPG</sequence>
<evidence type="ECO:0000313" key="9">
    <source>
        <dbReference type="EMBL" id="PAV81770.1"/>
    </source>
</evidence>
<dbReference type="PANTHER" id="PTHR22907">
    <property type="entry name" value="GH04558P"/>
    <property type="match status" value="1"/>
</dbReference>
<evidence type="ECO:0000256" key="1">
    <source>
        <dbReference type="ARBA" id="ARBA00004251"/>
    </source>
</evidence>
<keyword evidence="5" id="KW-0732">Signal</keyword>